<evidence type="ECO:0000313" key="5">
    <source>
        <dbReference type="EMBL" id="GGF28015.1"/>
    </source>
</evidence>
<reference evidence="5" key="1">
    <citation type="journal article" date="2014" name="Int. J. Syst. Evol. Microbiol.">
        <title>Complete genome sequence of Corynebacterium casei LMG S-19264T (=DSM 44701T), isolated from a smear-ripened cheese.</title>
        <authorList>
            <consortium name="US DOE Joint Genome Institute (JGI-PGF)"/>
            <person name="Walter F."/>
            <person name="Albersmeier A."/>
            <person name="Kalinowski J."/>
            <person name="Ruckert C."/>
        </authorList>
    </citation>
    <scope>NUCLEOTIDE SEQUENCE</scope>
    <source>
        <strain evidence="5">CGMCC 1.12153</strain>
    </source>
</reference>
<feature type="transmembrane region" description="Helical" evidence="4">
    <location>
        <begin position="29"/>
        <end position="45"/>
    </location>
</feature>
<evidence type="ECO:0000256" key="3">
    <source>
        <dbReference type="ARBA" id="ARBA00023098"/>
    </source>
</evidence>
<keyword evidence="4" id="KW-0472">Membrane</keyword>
<keyword evidence="3" id="KW-0443">Lipid metabolism</keyword>
<feature type="transmembrane region" description="Helical" evidence="4">
    <location>
        <begin position="6"/>
        <end position="22"/>
    </location>
</feature>
<gene>
    <name evidence="5" type="ORF">GCM10010954_28890</name>
</gene>
<keyword evidence="4" id="KW-1133">Transmembrane helix</keyword>
<feature type="transmembrane region" description="Helical" evidence="4">
    <location>
        <begin position="87"/>
        <end position="108"/>
    </location>
</feature>
<dbReference type="EMBL" id="BMEL01000003">
    <property type="protein sequence ID" value="GGF28015.1"/>
    <property type="molecule type" value="Genomic_DNA"/>
</dbReference>
<feature type="transmembrane region" description="Helical" evidence="4">
    <location>
        <begin position="51"/>
        <end position="67"/>
    </location>
</feature>
<dbReference type="PANTHER" id="PTHR10272:SF0">
    <property type="entry name" value="PLATELET-ACTIVATING FACTOR ACETYLHYDROLASE"/>
    <property type="match status" value="1"/>
</dbReference>
<evidence type="ECO:0000313" key="6">
    <source>
        <dbReference type="Proteomes" id="UP000660110"/>
    </source>
</evidence>
<dbReference type="SUPFAM" id="SSF53474">
    <property type="entry name" value="alpha/beta-Hydrolases"/>
    <property type="match status" value="1"/>
</dbReference>
<dbReference type="AlphaFoldDB" id="A0A917B7H6"/>
<evidence type="ECO:0000256" key="1">
    <source>
        <dbReference type="ARBA" id="ARBA00022801"/>
    </source>
</evidence>
<name>A0A917B7H6_HALAA</name>
<organism evidence="5 6">
    <name type="scientific">Halobacillus andaensis</name>
    <dbReference type="NCBI Taxonomy" id="1176239"/>
    <lineage>
        <taxon>Bacteria</taxon>
        <taxon>Bacillati</taxon>
        <taxon>Bacillota</taxon>
        <taxon>Bacilli</taxon>
        <taxon>Bacillales</taxon>
        <taxon>Bacillaceae</taxon>
        <taxon>Halobacillus</taxon>
    </lineage>
</organism>
<evidence type="ECO:0000256" key="4">
    <source>
        <dbReference type="SAM" id="Phobius"/>
    </source>
</evidence>
<dbReference type="InterPro" id="IPR029058">
    <property type="entry name" value="AB_hydrolase_fold"/>
</dbReference>
<dbReference type="Gene3D" id="3.40.50.1820">
    <property type="entry name" value="alpha/beta hydrolase"/>
    <property type="match status" value="1"/>
</dbReference>
<proteinExistence type="predicted"/>
<dbReference type="GO" id="GO:0003847">
    <property type="term" value="F:1-alkyl-2-acetylglycerophosphocholine esterase activity"/>
    <property type="evidence" value="ECO:0007669"/>
    <property type="project" value="TreeGrafter"/>
</dbReference>
<dbReference type="RefSeq" id="WP_188378199.1">
    <property type="nucleotide sequence ID" value="NZ_BMEL01000003.1"/>
</dbReference>
<evidence type="ECO:0000256" key="2">
    <source>
        <dbReference type="ARBA" id="ARBA00022963"/>
    </source>
</evidence>
<dbReference type="PANTHER" id="PTHR10272">
    <property type="entry name" value="PLATELET-ACTIVATING FACTOR ACETYLHYDROLASE"/>
    <property type="match status" value="1"/>
</dbReference>
<protein>
    <submittedName>
        <fullName evidence="5">Carboxylic ester hydrolase</fullName>
    </submittedName>
</protein>
<sequence>MRALEIILLIVQLVWFLSLLYKPLRKWKTLVFIITIIILGAHLLLEGFRTQMLLAYLAEVFILIGWIRRKLKDRESHAMGKWKLSCLVVVVILYIGITVTLSSLLPVFTLPTPTGEYQVGMKSEMLVDKERIEGGQPRELMVSVWYPAISSESQDNTYLSYPYEEVAGALSVNFFGLPSLVFDHLKQVKTNTLNEAELLPKEDGYPVVLFSHGFMGTRMQNYSQMEELASQGYIVVSLDHTYESAYTRFPDGREVKTKYKATDFSGMDHSKNIATRTADASFVLDKLQEWNEKSESSFQNTLDLSRVGMFGHSYGGATTAKVMAEDFRFKVGANMDGALYGSDVEEGFTQPFMNLIAKSSYEYTPSEEELKMNGMTLEEYKALSEQNLQNINTLFQSGVKDDSYKITFLEGDHYSFSDMPYWVPILENGYDKTQNHPVMNKYIVALFDQYLKGENQQILQEEKEDPIYTVEAELK</sequence>
<keyword evidence="2" id="KW-0442">Lipid degradation</keyword>
<comment type="caution">
    <text evidence="5">The sequence shown here is derived from an EMBL/GenBank/DDBJ whole genome shotgun (WGS) entry which is preliminary data.</text>
</comment>
<keyword evidence="1 5" id="KW-0378">Hydrolase</keyword>
<accession>A0A917B7H6</accession>
<dbReference type="Proteomes" id="UP000660110">
    <property type="component" value="Unassembled WGS sequence"/>
</dbReference>
<keyword evidence="6" id="KW-1185">Reference proteome</keyword>
<reference evidence="5" key="2">
    <citation type="submission" date="2020-09" db="EMBL/GenBank/DDBJ databases">
        <authorList>
            <person name="Sun Q."/>
            <person name="Zhou Y."/>
        </authorList>
    </citation>
    <scope>NUCLEOTIDE SEQUENCE</scope>
    <source>
        <strain evidence="5">CGMCC 1.12153</strain>
    </source>
</reference>
<dbReference type="Pfam" id="PF03403">
    <property type="entry name" value="PAF-AH_p_II"/>
    <property type="match status" value="1"/>
</dbReference>
<dbReference type="GO" id="GO:0016042">
    <property type="term" value="P:lipid catabolic process"/>
    <property type="evidence" value="ECO:0007669"/>
    <property type="project" value="UniProtKB-KW"/>
</dbReference>
<keyword evidence="4" id="KW-0812">Transmembrane</keyword>